<dbReference type="Proteomes" id="UP000321523">
    <property type="component" value="Unassembled WGS sequence"/>
</dbReference>
<gene>
    <name evidence="3" type="ORF">SAE02_32780</name>
</gene>
<evidence type="ECO:0000313" key="3">
    <source>
        <dbReference type="EMBL" id="GEO39130.1"/>
    </source>
</evidence>
<keyword evidence="4" id="KW-1185">Reference proteome</keyword>
<organism evidence="3 4">
    <name type="scientific">Skermanella aerolata</name>
    <dbReference type="NCBI Taxonomy" id="393310"/>
    <lineage>
        <taxon>Bacteria</taxon>
        <taxon>Pseudomonadati</taxon>
        <taxon>Pseudomonadota</taxon>
        <taxon>Alphaproteobacteria</taxon>
        <taxon>Rhodospirillales</taxon>
        <taxon>Azospirillaceae</taxon>
        <taxon>Skermanella</taxon>
    </lineage>
</organism>
<feature type="domain" description="Rap1a immunity protein" evidence="2">
    <location>
        <begin position="32"/>
        <end position="120"/>
    </location>
</feature>
<proteinExistence type="predicted"/>
<name>A0A512DSD9_9PROT</name>
<evidence type="ECO:0000313" key="4">
    <source>
        <dbReference type="Proteomes" id="UP000321523"/>
    </source>
</evidence>
<keyword evidence="1" id="KW-0732">Signal</keyword>
<sequence length="122" mass="12650">MSFHRTALIALAAILAGGASAQAAVNPNKSAYFHPVCQKAVKSANGLGGDPVESANCFGFVQGVRDAHDRFGVGKFCPPKVVSIGQLAQVWVSHMDAEPKVLILPPVETLLDALGAAFPCHG</sequence>
<evidence type="ECO:0000256" key="1">
    <source>
        <dbReference type="SAM" id="SignalP"/>
    </source>
</evidence>
<dbReference type="EMBL" id="BJYZ01000014">
    <property type="protein sequence ID" value="GEO39130.1"/>
    <property type="molecule type" value="Genomic_DNA"/>
</dbReference>
<protein>
    <recommendedName>
        <fullName evidence="2">Rap1a immunity protein domain-containing protein</fullName>
    </recommendedName>
</protein>
<reference evidence="3 4" key="1">
    <citation type="submission" date="2019-07" db="EMBL/GenBank/DDBJ databases">
        <title>Whole genome shotgun sequence of Skermanella aerolata NBRC 106429.</title>
        <authorList>
            <person name="Hosoyama A."/>
            <person name="Uohara A."/>
            <person name="Ohji S."/>
            <person name="Ichikawa N."/>
        </authorList>
    </citation>
    <scope>NUCLEOTIDE SEQUENCE [LARGE SCALE GENOMIC DNA]</scope>
    <source>
        <strain evidence="3 4">NBRC 106429</strain>
    </source>
</reference>
<dbReference type="AlphaFoldDB" id="A0A512DSD9"/>
<feature type="chain" id="PRO_5021784979" description="Rap1a immunity protein domain-containing protein" evidence="1">
    <location>
        <begin position="24"/>
        <end position="122"/>
    </location>
</feature>
<dbReference type="InterPro" id="IPR041238">
    <property type="entry name" value="Rap1a"/>
</dbReference>
<comment type="caution">
    <text evidence="3">The sequence shown here is derived from an EMBL/GenBank/DDBJ whole genome shotgun (WGS) entry which is preliminary data.</text>
</comment>
<evidence type="ECO:0000259" key="2">
    <source>
        <dbReference type="Pfam" id="PF18602"/>
    </source>
</evidence>
<dbReference type="Pfam" id="PF18602">
    <property type="entry name" value="Rap1a"/>
    <property type="match status" value="1"/>
</dbReference>
<dbReference type="Gene3D" id="1.10.890.40">
    <property type="match status" value="1"/>
</dbReference>
<dbReference type="RefSeq" id="WP_044432576.1">
    <property type="nucleotide sequence ID" value="NZ_BJYZ01000014.1"/>
</dbReference>
<accession>A0A512DSD9</accession>
<feature type="signal peptide" evidence="1">
    <location>
        <begin position="1"/>
        <end position="23"/>
    </location>
</feature>